<dbReference type="AlphaFoldDB" id="N0B7X5"/>
<dbReference type="SUPFAM" id="SSF55008">
    <property type="entry name" value="HMA, heavy metal-associated domain"/>
    <property type="match status" value="1"/>
</dbReference>
<dbReference type="InterPro" id="IPR023298">
    <property type="entry name" value="ATPase_P-typ_TM_dom_sf"/>
</dbReference>
<keyword evidence="7" id="KW-1278">Translocase</keyword>
<dbReference type="Pfam" id="PF00702">
    <property type="entry name" value="Hydrolase"/>
    <property type="match status" value="1"/>
</dbReference>
<dbReference type="EC" id="7.2.2.12" evidence="10"/>
<dbReference type="SUPFAM" id="SSF56784">
    <property type="entry name" value="HAD-like"/>
    <property type="match status" value="1"/>
</dbReference>
<evidence type="ECO:0000259" key="13">
    <source>
        <dbReference type="PROSITE" id="PS50846"/>
    </source>
</evidence>
<dbReference type="SFLD" id="SFLDF00027">
    <property type="entry name" value="p-type_atpase"/>
    <property type="match status" value="1"/>
</dbReference>
<keyword evidence="12" id="KW-1003">Cell membrane</keyword>
<evidence type="ECO:0000256" key="4">
    <source>
        <dbReference type="ARBA" id="ARBA00022723"/>
    </source>
</evidence>
<evidence type="ECO:0000256" key="2">
    <source>
        <dbReference type="ARBA" id="ARBA00006024"/>
    </source>
</evidence>
<dbReference type="InterPro" id="IPR051014">
    <property type="entry name" value="Cation_Transport_ATPase_IB"/>
</dbReference>
<proteinExistence type="inferred from homology"/>
<dbReference type="InterPro" id="IPR018303">
    <property type="entry name" value="ATPase_P-typ_P_site"/>
</dbReference>
<dbReference type="InterPro" id="IPR036163">
    <property type="entry name" value="HMA_dom_sf"/>
</dbReference>
<dbReference type="InterPro" id="IPR008250">
    <property type="entry name" value="ATPase_P-typ_transduc_dom_A_sf"/>
</dbReference>
<feature type="transmembrane region" description="Helical" evidence="12">
    <location>
        <begin position="667"/>
        <end position="687"/>
    </location>
</feature>
<evidence type="ECO:0000256" key="1">
    <source>
        <dbReference type="ARBA" id="ARBA00004141"/>
    </source>
</evidence>
<name>N0B7X5_9HYPH</name>
<organism evidence="14 15">
    <name type="scientific">Hyphomicrobium denitrificans 1NES1</name>
    <dbReference type="NCBI Taxonomy" id="670307"/>
    <lineage>
        <taxon>Bacteria</taxon>
        <taxon>Pseudomonadati</taxon>
        <taxon>Pseudomonadota</taxon>
        <taxon>Alphaproteobacteria</taxon>
        <taxon>Hyphomicrobiales</taxon>
        <taxon>Hyphomicrobiaceae</taxon>
        <taxon>Hyphomicrobium</taxon>
    </lineage>
</organism>
<dbReference type="InterPro" id="IPR001757">
    <property type="entry name" value="P_typ_ATPase"/>
</dbReference>
<dbReference type="InterPro" id="IPR023299">
    <property type="entry name" value="ATPase_P-typ_cyto_dom_N"/>
</dbReference>
<evidence type="ECO:0000256" key="12">
    <source>
        <dbReference type="RuleBase" id="RU362081"/>
    </source>
</evidence>
<evidence type="ECO:0000256" key="11">
    <source>
        <dbReference type="ARBA" id="ARBA00047308"/>
    </source>
</evidence>
<protein>
    <recommendedName>
        <fullName evidence="10">P-type Zn(2+) transporter</fullName>
        <ecNumber evidence="10">7.2.2.12</ecNumber>
    </recommendedName>
</protein>
<dbReference type="SFLD" id="SFLDG00002">
    <property type="entry name" value="C1.7:_P-type_atpase_like"/>
    <property type="match status" value="1"/>
</dbReference>
<dbReference type="CDD" id="cd00371">
    <property type="entry name" value="HMA"/>
    <property type="match status" value="1"/>
</dbReference>
<accession>N0B7X5</accession>
<evidence type="ECO:0000313" key="15">
    <source>
        <dbReference type="Proteomes" id="UP000005952"/>
    </source>
</evidence>
<reference evidence="14 15" key="1">
    <citation type="journal article" date="2013" name="Genome Announc.">
        <title>Genome sequences for three denitrifying bacterial strains isolated from a uranium- and nitrate-contaminated subsurface environment.</title>
        <authorList>
            <person name="Venkatramanan R."/>
            <person name="Prakash O."/>
            <person name="Woyke T."/>
            <person name="Chain P."/>
            <person name="Goodwin L.A."/>
            <person name="Watson D."/>
            <person name="Brooks S."/>
            <person name="Kostka J.E."/>
            <person name="Green S.J."/>
        </authorList>
    </citation>
    <scope>NUCLEOTIDE SEQUENCE [LARGE SCALE GENOMIC DNA]</scope>
    <source>
        <strain evidence="14 15">1NES1</strain>
    </source>
</reference>
<feature type="transmembrane region" description="Helical" evidence="12">
    <location>
        <begin position="108"/>
        <end position="127"/>
    </location>
</feature>
<dbReference type="Gene3D" id="2.70.150.10">
    <property type="entry name" value="Calcium-transporting ATPase, cytoplasmic transduction domain A"/>
    <property type="match status" value="1"/>
</dbReference>
<keyword evidence="8 12" id="KW-1133">Transmembrane helix</keyword>
<dbReference type="GO" id="GO:0016887">
    <property type="term" value="F:ATP hydrolysis activity"/>
    <property type="evidence" value="ECO:0007669"/>
    <property type="project" value="InterPro"/>
</dbReference>
<dbReference type="SUPFAM" id="SSF81665">
    <property type="entry name" value="Calcium ATPase, transmembrane domain M"/>
    <property type="match status" value="1"/>
</dbReference>
<evidence type="ECO:0000313" key="14">
    <source>
        <dbReference type="EMBL" id="AGK59734.1"/>
    </source>
</evidence>
<dbReference type="GO" id="GO:0015086">
    <property type="term" value="F:cadmium ion transmembrane transporter activity"/>
    <property type="evidence" value="ECO:0007669"/>
    <property type="project" value="TreeGrafter"/>
</dbReference>
<evidence type="ECO:0000256" key="8">
    <source>
        <dbReference type="ARBA" id="ARBA00022989"/>
    </source>
</evidence>
<dbReference type="Pfam" id="PF00122">
    <property type="entry name" value="E1-E2_ATPase"/>
    <property type="match status" value="1"/>
</dbReference>
<evidence type="ECO:0000256" key="3">
    <source>
        <dbReference type="ARBA" id="ARBA00022692"/>
    </source>
</evidence>
<dbReference type="Gene3D" id="3.40.1110.10">
    <property type="entry name" value="Calcium-transporting ATPase, cytoplasmic domain N"/>
    <property type="match status" value="1"/>
</dbReference>
<dbReference type="HOGENOM" id="CLU_001771_6_4_5"/>
<keyword evidence="15" id="KW-1185">Reference proteome</keyword>
<keyword evidence="6 12" id="KW-0067">ATP-binding</keyword>
<evidence type="ECO:0000256" key="9">
    <source>
        <dbReference type="ARBA" id="ARBA00023136"/>
    </source>
</evidence>
<dbReference type="NCBIfam" id="TIGR01511">
    <property type="entry name" value="ATPase-IB1_Cu"/>
    <property type="match status" value="1"/>
</dbReference>
<dbReference type="Proteomes" id="UP000005952">
    <property type="component" value="Chromosome"/>
</dbReference>
<evidence type="ECO:0000256" key="7">
    <source>
        <dbReference type="ARBA" id="ARBA00022967"/>
    </source>
</evidence>
<dbReference type="PROSITE" id="PS00154">
    <property type="entry name" value="ATPASE_E1_E2"/>
    <property type="match status" value="1"/>
</dbReference>
<dbReference type="SFLD" id="SFLDS00003">
    <property type="entry name" value="Haloacid_Dehalogenase"/>
    <property type="match status" value="1"/>
</dbReference>
<dbReference type="InterPro" id="IPR006121">
    <property type="entry name" value="HMA_dom"/>
</dbReference>
<dbReference type="FunFam" id="2.70.150.10:FF:000002">
    <property type="entry name" value="Copper-transporting ATPase 1, putative"/>
    <property type="match status" value="1"/>
</dbReference>
<dbReference type="GO" id="GO:0005524">
    <property type="term" value="F:ATP binding"/>
    <property type="evidence" value="ECO:0007669"/>
    <property type="project" value="UniProtKB-UniRule"/>
</dbReference>
<dbReference type="InterPro" id="IPR027256">
    <property type="entry name" value="P-typ_ATPase_IB"/>
</dbReference>
<dbReference type="PRINTS" id="PR00119">
    <property type="entry name" value="CATATPASE"/>
</dbReference>
<dbReference type="InterPro" id="IPR023214">
    <property type="entry name" value="HAD_sf"/>
</dbReference>
<dbReference type="PANTHER" id="PTHR48085">
    <property type="entry name" value="CADMIUM/ZINC-TRANSPORTING ATPASE HMA2-RELATED"/>
    <property type="match status" value="1"/>
</dbReference>
<feature type="domain" description="HMA" evidence="13">
    <location>
        <begin position="12"/>
        <end position="78"/>
    </location>
</feature>
<dbReference type="SUPFAM" id="SSF81653">
    <property type="entry name" value="Calcium ATPase, transduction domain A"/>
    <property type="match status" value="1"/>
</dbReference>
<feature type="transmembrane region" description="Helical" evidence="12">
    <location>
        <begin position="365"/>
        <end position="390"/>
    </location>
</feature>
<keyword evidence="9 12" id="KW-0472">Membrane</keyword>
<dbReference type="Gene3D" id="3.40.50.1000">
    <property type="entry name" value="HAD superfamily/HAD-like"/>
    <property type="match status" value="1"/>
</dbReference>
<dbReference type="STRING" id="670307.HYPDE_40328"/>
<dbReference type="PANTHER" id="PTHR48085:SF5">
    <property type="entry name" value="CADMIUM_ZINC-TRANSPORTING ATPASE HMA4-RELATED"/>
    <property type="match status" value="1"/>
</dbReference>
<dbReference type="PROSITE" id="PS01229">
    <property type="entry name" value="COF_2"/>
    <property type="match status" value="1"/>
</dbReference>
<comment type="subcellular location">
    <subcellularLocation>
        <location evidence="12">Cell membrane</location>
    </subcellularLocation>
    <subcellularLocation>
        <location evidence="1">Membrane</location>
        <topology evidence="1">Multi-pass membrane protein</topology>
    </subcellularLocation>
</comment>
<evidence type="ECO:0000256" key="5">
    <source>
        <dbReference type="ARBA" id="ARBA00022741"/>
    </source>
</evidence>
<keyword evidence="5 12" id="KW-0547">Nucleotide-binding</keyword>
<dbReference type="PRINTS" id="PR00941">
    <property type="entry name" value="CDATPASE"/>
</dbReference>
<comment type="catalytic activity">
    <reaction evidence="11">
        <text>Zn(2+)(in) + ATP + H2O = Zn(2+)(out) + ADP + phosphate + H(+)</text>
        <dbReference type="Rhea" id="RHEA:20621"/>
        <dbReference type="ChEBI" id="CHEBI:15377"/>
        <dbReference type="ChEBI" id="CHEBI:15378"/>
        <dbReference type="ChEBI" id="CHEBI:29105"/>
        <dbReference type="ChEBI" id="CHEBI:30616"/>
        <dbReference type="ChEBI" id="CHEBI:43474"/>
        <dbReference type="ChEBI" id="CHEBI:456216"/>
        <dbReference type="EC" id="7.2.2.12"/>
    </reaction>
</comment>
<dbReference type="eggNOG" id="COG2217">
    <property type="taxonomic scope" value="Bacteria"/>
</dbReference>
<feature type="transmembrane region" description="Helical" evidence="12">
    <location>
        <begin position="133"/>
        <end position="152"/>
    </location>
</feature>
<feature type="transmembrane region" description="Helical" evidence="12">
    <location>
        <begin position="159"/>
        <end position="177"/>
    </location>
</feature>
<dbReference type="GO" id="GO:0046872">
    <property type="term" value="F:metal ion binding"/>
    <property type="evidence" value="ECO:0007669"/>
    <property type="project" value="UniProtKB-KW"/>
</dbReference>
<dbReference type="Pfam" id="PF00403">
    <property type="entry name" value="HMA"/>
    <property type="match status" value="1"/>
</dbReference>
<gene>
    <name evidence="14" type="ORF">HYPDE_40328</name>
</gene>
<feature type="transmembrane region" description="Helical" evidence="12">
    <location>
        <begin position="183"/>
        <end position="202"/>
    </location>
</feature>
<dbReference type="PROSITE" id="PS50846">
    <property type="entry name" value="HMA_2"/>
    <property type="match status" value="1"/>
</dbReference>
<dbReference type="Gene3D" id="3.30.70.100">
    <property type="match status" value="1"/>
</dbReference>
<dbReference type="GO" id="GO:0005886">
    <property type="term" value="C:plasma membrane"/>
    <property type="evidence" value="ECO:0007669"/>
    <property type="project" value="UniProtKB-SubCell"/>
</dbReference>
<evidence type="ECO:0000256" key="10">
    <source>
        <dbReference type="ARBA" id="ARBA00039097"/>
    </source>
</evidence>
<keyword evidence="4 12" id="KW-0479">Metal-binding</keyword>
<comment type="similarity">
    <text evidence="2 12">Belongs to the cation transport ATPase (P-type) (TC 3.A.3) family. Type IB subfamily.</text>
</comment>
<dbReference type="NCBIfam" id="TIGR01512">
    <property type="entry name" value="ATPase-IB2_Cd"/>
    <property type="match status" value="1"/>
</dbReference>
<feature type="transmembrane region" description="Helical" evidence="12">
    <location>
        <begin position="330"/>
        <end position="353"/>
    </location>
</feature>
<dbReference type="InterPro" id="IPR036412">
    <property type="entry name" value="HAD-like_sf"/>
</dbReference>
<dbReference type="EMBL" id="CP005587">
    <property type="protein sequence ID" value="AGK59734.1"/>
    <property type="molecule type" value="Genomic_DNA"/>
</dbReference>
<sequence>MAMLAEPEIVGDPLKMRVEGMDCGSCALKIENALKRLPGVSDIAMTYATETLVFRLDKDRTKRAVVEDKIRALGFTPLPAAGTRMLRSEQASDADDGRDRLWWRTRKGVFVLGTGALLAIAYAISIAVPSASYWAYLGAAIVGLVPIARRAVTGALSGTPFGIETLMTVAGIGAVSIGAAEEAAVVVFLFAVGEVLESIAAGRARAGIKALMNLVPRTALVEQASETREIPAEKLAVGDIALVRPGDRIPSDGEIIEGNSDIDEAPVTGESVPIAKAAGDAVFAGSINTSSSLRVRISRTAADNTIARIIHLVEEAQGSKAPTARFIDRFAAYYTPAAMVVSALIILAPPLLFAAEWSTWIYRGLATLLIACPCALVISTPAAIASGLAAGARRGLLIKGGAALETLGRVVTVAFDKTGTLTVGRPEITDIVAVDGEEAELLAKAAAVERGSSHPLGLAIISAAEKKGLSIPQAFGGSTAVPGKAVTARLKSGFVSVGSPRYAAEVVSIPVTIDSRIDALEAEGKTVVVVLASKRIAGLIALRDEPRRDAAQAVTALKRIGVRVLILTGDNERTGNAIADGLGLEAKTELLPDAKLAEIAALKERGPVAMIGDGINDAPALAAASVGIAMGGGTDVALETADVALLKDRVGGVVELIRLSKATLSNIWQNIALALCLKGVFLATTLFGVTSLWMAILADTGATVLVTANALRLLRFHSEASAGS</sequence>
<dbReference type="NCBIfam" id="TIGR01494">
    <property type="entry name" value="ATPase_P-type"/>
    <property type="match status" value="1"/>
</dbReference>
<dbReference type="NCBIfam" id="TIGR01525">
    <property type="entry name" value="ATPase-IB_hvy"/>
    <property type="match status" value="1"/>
</dbReference>
<dbReference type="GO" id="GO:0016463">
    <property type="term" value="F:P-type zinc transporter activity"/>
    <property type="evidence" value="ECO:0007669"/>
    <property type="project" value="UniProtKB-EC"/>
</dbReference>
<dbReference type="InterPro" id="IPR059000">
    <property type="entry name" value="ATPase_P-type_domA"/>
</dbReference>
<keyword evidence="3 12" id="KW-0812">Transmembrane</keyword>
<dbReference type="KEGG" id="hdt:HYPDE_40328"/>
<evidence type="ECO:0000256" key="6">
    <source>
        <dbReference type="ARBA" id="ARBA00022840"/>
    </source>
</evidence>
<dbReference type="InterPro" id="IPR044492">
    <property type="entry name" value="P_typ_ATPase_HD_dom"/>
</dbReference>